<reference evidence="2" key="1">
    <citation type="journal article" date="2020" name="Plant J.">
        <title>Transposons played a major role in the diversification between the closely related almond and peach genomes: results from the almond genome sequence.</title>
        <authorList>
            <person name="Alioto T."/>
            <person name="Alexiou K.G."/>
            <person name="Bardil A."/>
            <person name="Barteri F."/>
            <person name="Castanera R."/>
            <person name="Cruz F."/>
            <person name="Dhingra A."/>
            <person name="Duval H."/>
            <person name="Fernandez I Marti A."/>
            <person name="Frias L."/>
            <person name="Galan B."/>
            <person name="Garcia J.L."/>
            <person name="Howad W."/>
            <person name="Gomez-Garrido J."/>
            <person name="Gut M."/>
            <person name="Julca I."/>
            <person name="Morata J."/>
            <person name="Puigdomenech P."/>
            <person name="Ribeca P."/>
            <person name="Rubio Cabetas M.J."/>
            <person name="Vlasova A."/>
            <person name="Wirthensohn M."/>
            <person name="Garcia-Mas J."/>
            <person name="Gabaldon T."/>
            <person name="Casacuberta J.M."/>
            <person name="Arus P."/>
        </authorList>
    </citation>
    <scope>NUCLEOTIDE SEQUENCE [LARGE SCALE GENOMIC DNA]</scope>
    <source>
        <strain evidence="2">cv. Texas</strain>
    </source>
</reference>
<dbReference type="AlphaFoldDB" id="A0A5E4EW22"/>
<gene>
    <name evidence="1" type="ORF">ALMOND_2B000883</name>
</gene>
<proteinExistence type="predicted"/>
<protein>
    <submittedName>
        <fullName evidence="1">Uncharacterized protein</fullName>
    </submittedName>
</protein>
<dbReference type="EMBL" id="CABIKO010000031">
    <property type="protein sequence ID" value="VVA18711.1"/>
    <property type="molecule type" value="Genomic_DNA"/>
</dbReference>
<evidence type="ECO:0000313" key="2">
    <source>
        <dbReference type="Proteomes" id="UP000327085"/>
    </source>
</evidence>
<dbReference type="InParanoid" id="A0A5E4EW22"/>
<dbReference type="Proteomes" id="UP000327085">
    <property type="component" value="Chromosome 3"/>
</dbReference>
<evidence type="ECO:0000313" key="1">
    <source>
        <dbReference type="EMBL" id="VVA18711.1"/>
    </source>
</evidence>
<accession>A0A5E4EW22</accession>
<dbReference type="Gramene" id="VVA18711">
    <property type="protein sequence ID" value="VVA18711"/>
    <property type="gene ID" value="Prudul26B000883"/>
</dbReference>
<sequence>MAKAQIATAAVRAGQAAPPAPGLLGLLGGGMTAAAAVVEVNCPREEAPTVGC</sequence>
<organism evidence="1 2">
    <name type="scientific">Prunus dulcis</name>
    <name type="common">Almond</name>
    <name type="synonym">Amygdalus dulcis</name>
    <dbReference type="NCBI Taxonomy" id="3755"/>
    <lineage>
        <taxon>Eukaryota</taxon>
        <taxon>Viridiplantae</taxon>
        <taxon>Streptophyta</taxon>
        <taxon>Embryophyta</taxon>
        <taxon>Tracheophyta</taxon>
        <taxon>Spermatophyta</taxon>
        <taxon>Magnoliopsida</taxon>
        <taxon>eudicotyledons</taxon>
        <taxon>Gunneridae</taxon>
        <taxon>Pentapetalae</taxon>
        <taxon>rosids</taxon>
        <taxon>fabids</taxon>
        <taxon>Rosales</taxon>
        <taxon>Rosaceae</taxon>
        <taxon>Amygdaloideae</taxon>
        <taxon>Amygdaleae</taxon>
        <taxon>Prunus</taxon>
    </lineage>
</organism>
<name>A0A5E4EW22_PRUDU</name>